<dbReference type="InterPro" id="IPR036875">
    <property type="entry name" value="Znf_CCHC_sf"/>
</dbReference>
<keyword evidence="5" id="KW-1185">Reference proteome</keyword>
<dbReference type="PANTHER" id="PTHR15503:SF45">
    <property type="entry name" value="RNA-DIRECTED DNA POLYMERASE HOMOLOG"/>
    <property type="match status" value="1"/>
</dbReference>
<keyword evidence="1" id="KW-0862">Zinc</keyword>
<comment type="caution">
    <text evidence="4">The sequence shown here is derived from an EMBL/GenBank/DDBJ whole genome shotgun (WGS) entry which is preliminary data.</text>
</comment>
<dbReference type="PANTHER" id="PTHR15503">
    <property type="entry name" value="LDOC1 RELATED"/>
    <property type="match status" value="1"/>
</dbReference>
<dbReference type="InterPro" id="IPR032567">
    <property type="entry name" value="RTL1-rel"/>
</dbReference>
<accession>A0ABQ4XCH3</accession>
<keyword evidence="4" id="KW-0548">Nucleotidyltransferase</keyword>
<proteinExistence type="predicted"/>
<feature type="region of interest" description="Disordered" evidence="2">
    <location>
        <begin position="1"/>
        <end position="32"/>
    </location>
</feature>
<feature type="compositionally biased region" description="Basic and acidic residues" evidence="2">
    <location>
        <begin position="9"/>
        <end position="22"/>
    </location>
</feature>
<dbReference type="SUPFAM" id="SSF57756">
    <property type="entry name" value="Retrovirus zinc finger-like domains"/>
    <property type="match status" value="1"/>
</dbReference>
<evidence type="ECO:0000259" key="3">
    <source>
        <dbReference type="PROSITE" id="PS50158"/>
    </source>
</evidence>
<evidence type="ECO:0000313" key="4">
    <source>
        <dbReference type="EMBL" id="GJS62901.1"/>
    </source>
</evidence>
<keyword evidence="1" id="KW-0863">Zinc-finger</keyword>
<dbReference type="Gene3D" id="4.10.60.10">
    <property type="entry name" value="Zinc finger, CCHC-type"/>
    <property type="match status" value="1"/>
</dbReference>
<sequence>MSSPLPNDQNKRRWDSNQRDNHVQQPPSKRQNVVRAYTAGLGEKKVYAGNLPMTPAAATNQRSPVANQKAIVTCYECRKQGHYMSECSKLKNQNHENQDRNREARGRVYALGGGEANQDPDVVTEWIPCLYGATITEKKTEKKLEEKRLEDVPIVRDFLEVFPEDLPGLLPTRQVEFQIDLVPSVALVARSPYRLAPSKMQELSKQLARSF</sequence>
<keyword evidence="4" id="KW-0695">RNA-directed DNA polymerase</keyword>
<feature type="domain" description="CCHC-type" evidence="3">
    <location>
        <begin position="74"/>
        <end position="89"/>
    </location>
</feature>
<evidence type="ECO:0000256" key="2">
    <source>
        <dbReference type="SAM" id="MobiDB-lite"/>
    </source>
</evidence>
<dbReference type="InterPro" id="IPR001878">
    <property type="entry name" value="Znf_CCHC"/>
</dbReference>
<evidence type="ECO:0000313" key="5">
    <source>
        <dbReference type="Proteomes" id="UP001151760"/>
    </source>
</evidence>
<reference evidence="4" key="2">
    <citation type="submission" date="2022-01" db="EMBL/GenBank/DDBJ databases">
        <authorList>
            <person name="Yamashiro T."/>
            <person name="Shiraishi A."/>
            <person name="Satake H."/>
            <person name="Nakayama K."/>
        </authorList>
    </citation>
    <scope>NUCLEOTIDE SEQUENCE</scope>
</reference>
<dbReference type="Proteomes" id="UP001151760">
    <property type="component" value="Unassembled WGS sequence"/>
</dbReference>
<dbReference type="PROSITE" id="PS50158">
    <property type="entry name" value="ZF_CCHC"/>
    <property type="match status" value="1"/>
</dbReference>
<keyword evidence="1" id="KW-0479">Metal-binding</keyword>
<organism evidence="4 5">
    <name type="scientific">Tanacetum coccineum</name>
    <dbReference type="NCBI Taxonomy" id="301880"/>
    <lineage>
        <taxon>Eukaryota</taxon>
        <taxon>Viridiplantae</taxon>
        <taxon>Streptophyta</taxon>
        <taxon>Embryophyta</taxon>
        <taxon>Tracheophyta</taxon>
        <taxon>Spermatophyta</taxon>
        <taxon>Magnoliopsida</taxon>
        <taxon>eudicotyledons</taxon>
        <taxon>Gunneridae</taxon>
        <taxon>Pentapetalae</taxon>
        <taxon>asterids</taxon>
        <taxon>campanulids</taxon>
        <taxon>Asterales</taxon>
        <taxon>Asteraceae</taxon>
        <taxon>Asteroideae</taxon>
        <taxon>Anthemideae</taxon>
        <taxon>Anthemidinae</taxon>
        <taxon>Tanacetum</taxon>
    </lineage>
</organism>
<gene>
    <name evidence="4" type="ORF">Tco_0677465</name>
</gene>
<name>A0ABQ4XCH3_9ASTR</name>
<dbReference type="GO" id="GO:0003964">
    <property type="term" value="F:RNA-directed DNA polymerase activity"/>
    <property type="evidence" value="ECO:0007669"/>
    <property type="project" value="UniProtKB-KW"/>
</dbReference>
<keyword evidence="4" id="KW-0808">Transferase</keyword>
<evidence type="ECO:0000256" key="1">
    <source>
        <dbReference type="PROSITE-ProRule" id="PRU00047"/>
    </source>
</evidence>
<reference evidence="4" key="1">
    <citation type="journal article" date="2022" name="Int. J. Mol. Sci.">
        <title>Draft Genome of Tanacetum Coccineum: Genomic Comparison of Closely Related Tanacetum-Family Plants.</title>
        <authorList>
            <person name="Yamashiro T."/>
            <person name="Shiraishi A."/>
            <person name="Nakayama K."/>
            <person name="Satake H."/>
        </authorList>
    </citation>
    <scope>NUCLEOTIDE SEQUENCE</scope>
</reference>
<dbReference type="EMBL" id="BQNB010009393">
    <property type="protein sequence ID" value="GJS62901.1"/>
    <property type="molecule type" value="Genomic_DNA"/>
</dbReference>
<protein>
    <submittedName>
        <fullName evidence="4">Reverse transcriptase domain-containing protein</fullName>
    </submittedName>
</protein>